<dbReference type="GO" id="GO:0015297">
    <property type="term" value="F:antiporter activity"/>
    <property type="evidence" value="ECO:0007669"/>
    <property type="project" value="InterPro"/>
</dbReference>
<reference evidence="11" key="1">
    <citation type="submission" date="2020-06" db="EMBL/GenBank/DDBJ databases">
        <title>Characterization of fructooligosaccharide metabolism and fructooligosaccharide-degrading enzymes in human commensal butyrate producers.</title>
        <authorList>
            <person name="Tanno H."/>
            <person name="Fujii T."/>
            <person name="Hirano K."/>
            <person name="Maeno S."/>
            <person name="Tonozuka T."/>
            <person name="Sakamoto M."/>
            <person name="Ohkuma M."/>
            <person name="Tochio T."/>
            <person name="Endo A."/>
        </authorList>
    </citation>
    <scope>NUCLEOTIDE SEQUENCE</scope>
    <source>
        <strain evidence="11">JCM 17466</strain>
    </source>
</reference>
<evidence type="ECO:0000256" key="10">
    <source>
        <dbReference type="SAM" id="Phobius"/>
    </source>
</evidence>
<dbReference type="InterPro" id="IPR051327">
    <property type="entry name" value="MATE_MepA_subfamily"/>
</dbReference>
<feature type="transmembrane region" description="Helical" evidence="10">
    <location>
        <begin position="398"/>
        <end position="420"/>
    </location>
</feature>
<organism evidence="11 12">
    <name type="scientific">Anaerostipes butyraticus</name>
    <dbReference type="NCBI Taxonomy" id="645466"/>
    <lineage>
        <taxon>Bacteria</taxon>
        <taxon>Bacillati</taxon>
        <taxon>Bacillota</taxon>
        <taxon>Clostridia</taxon>
        <taxon>Lachnospirales</taxon>
        <taxon>Lachnospiraceae</taxon>
        <taxon>Anaerostipes</taxon>
    </lineage>
</organism>
<dbReference type="GO" id="GO:0042910">
    <property type="term" value="F:xenobiotic transmembrane transporter activity"/>
    <property type="evidence" value="ECO:0007669"/>
    <property type="project" value="InterPro"/>
</dbReference>
<feature type="transmembrane region" description="Helical" evidence="10">
    <location>
        <begin position="197"/>
        <end position="218"/>
    </location>
</feature>
<comment type="similarity">
    <text evidence="2">Belongs to the multi antimicrobial extrusion (MATE) (TC 2.A.66.1) family. MepA subfamily.</text>
</comment>
<evidence type="ECO:0000256" key="1">
    <source>
        <dbReference type="ARBA" id="ARBA00004651"/>
    </source>
</evidence>
<accession>A0A916Q8J6</accession>
<protein>
    <recommendedName>
        <fullName evidence="3">Multidrug export protein MepA</fullName>
    </recommendedName>
</protein>
<dbReference type="PIRSF" id="PIRSF006603">
    <property type="entry name" value="DinF"/>
    <property type="match status" value="1"/>
</dbReference>
<evidence type="ECO:0000256" key="5">
    <source>
        <dbReference type="ARBA" id="ARBA00022475"/>
    </source>
</evidence>
<dbReference type="EMBL" id="BLYI01000027">
    <property type="protein sequence ID" value="GFO84855.1"/>
    <property type="molecule type" value="Genomic_DNA"/>
</dbReference>
<keyword evidence="12" id="KW-1185">Reference proteome</keyword>
<name>A0A916Q8J6_9FIRM</name>
<dbReference type="InterPro" id="IPR002528">
    <property type="entry name" value="MATE_fam"/>
</dbReference>
<evidence type="ECO:0000256" key="6">
    <source>
        <dbReference type="ARBA" id="ARBA00022692"/>
    </source>
</evidence>
<sequence length="456" mass="49475">MNELKKENPLGSENIGTLLVRFAVPSIVAMLVSALYNMVDQFFIGRSIGMLGNAATNVAFPLVMICTAIALMCGVGGAANFNLSMGRGQKKRAASFAGNTIVLLLSLGILLCVVTRIFLEPLMLLFGATPKVLDYSIVYTGITSLGFPFLILTTGGTNLVRADGSPKFSMVCTLTGAIINTILDPLFIFVFDMGIAGAAWATVIGQVVSGIMVIGYLTRYKTVKIGKKELKPNFGYFRKIASLGMAPCFNQLAMMTVQIVMNNVLTRYGAASSYGSDIPLACAGIITKVNMIFFSVNIGISQGLQPIISFNYGADKLRRVKEAYLKAIASATLISTAAFLCFQFFPRQIIGIFGSESEAYYQFAERFFRIFLFCTFINGIQPITSNFFTAIGKASRGIFISLTRQIIFLLPLMVILPMFFGIDGVMYSAPIADSVAAAFAIGFAVWELRKYPSLKE</sequence>
<keyword evidence="9" id="KW-0046">Antibiotic resistance</keyword>
<dbReference type="AlphaFoldDB" id="A0A916Q8J6"/>
<feature type="transmembrane region" description="Helical" evidence="10">
    <location>
        <begin position="20"/>
        <end position="39"/>
    </location>
</feature>
<dbReference type="RefSeq" id="WP_201310570.1">
    <property type="nucleotide sequence ID" value="NZ_BLYI01000027.1"/>
</dbReference>
<feature type="transmembrane region" description="Helical" evidence="10">
    <location>
        <begin position="323"/>
        <end position="346"/>
    </location>
</feature>
<keyword evidence="6 10" id="KW-0812">Transmembrane</keyword>
<comment type="subcellular location">
    <subcellularLocation>
        <location evidence="1">Cell membrane</location>
        <topology evidence="1">Multi-pass membrane protein</topology>
    </subcellularLocation>
</comment>
<dbReference type="PANTHER" id="PTHR43823:SF3">
    <property type="entry name" value="MULTIDRUG EXPORT PROTEIN MEPA"/>
    <property type="match status" value="1"/>
</dbReference>
<evidence type="ECO:0000256" key="2">
    <source>
        <dbReference type="ARBA" id="ARBA00008417"/>
    </source>
</evidence>
<keyword evidence="4" id="KW-0813">Transport</keyword>
<evidence type="ECO:0000313" key="12">
    <source>
        <dbReference type="Proteomes" id="UP000613208"/>
    </source>
</evidence>
<evidence type="ECO:0000256" key="7">
    <source>
        <dbReference type="ARBA" id="ARBA00022989"/>
    </source>
</evidence>
<dbReference type="Proteomes" id="UP000613208">
    <property type="component" value="Unassembled WGS sequence"/>
</dbReference>
<keyword evidence="5" id="KW-1003">Cell membrane</keyword>
<dbReference type="GO" id="GO:0046677">
    <property type="term" value="P:response to antibiotic"/>
    <property type="evidence" value="ECO:0007669"/>
    <property type="project" value="UniProtKB-KW"/>
</dbReference>
<dbReference type="Pfam" id="PF01554">
    <property type="entry name" value="MatE"/>
    <property type="match status" value="2"/>
</dbReference>
<dbReference type="CDD" id="cd13143">
    <property type="entry name" value="MATE_MepA_like"/>
    <property type="match status" value="1"/>
</dbReference>
<keyword evidence="7 10" id="KW-1133">Transmembrane helix</keyword>
<feature type="transmembrane region" description="Helical" evidence="10">
    <location>
        <begin position="168"/>
        <end position="191"/>
    </location>
</feature>
<evidence type="ECO:0000256" key="8">
    <source>
        <dbReference type="ARBA" id="ARBA00023136"/>
    </source>
</evidence>
<dbReference type="InterPro" id="IPR045070">
    <property type="entry name" value="MATE_MepA-like"/>
</dbReference>
<proteinExistence type="inferred from homology"/>
<feature type="transmembrane region" description="Helical" evidence="10">
    <location>
        <begin position="93"/>
        <end position="117"/>
    </location>
</feature>
<evidence type="ECO:0000256" key="4">
    <source>
        <dbReference type="ARBA" id="ARBA00022448"/>
    </source>
</evidence>
<feature type="transmembrane region" description="Helical" evidence="10">
    <location>
        <begin position="59"/>
        <end position="81"/>
    </location>
</feature>
<evidence type="ECO:0000256" key="9">
    <source>
        <dbReference type="ARBA" id="ARBA00023251"/>
    </source>
</evidence>
<dbReference type="NCBIfam" id="TIGR00797">
    <property type="entry name" value="matE"/>
    <property type="match status" value="1"/>
</dbReference>
<evidence type="ECO:0000256" key="3">
    <source>
        <dbReference type="ARBA" id="ARBA00022106"/>
    </source>
</evidence>
<feature type="transmembrane region" description="Helical" evidence="10">
    <location>
        <begin position="426"/>
        <end position="446"/>
    </location>
</feature>
<gene>
    <name evidence="11" type="ORF">ANBU17_12020</name>
</gene>
<dbReference type="PANTHER" id="PTHR43823">
    <property type="entry name" value="SPORULATION PROTEIN YKVU"/>
    <property type="match status" value="1"/>
</dbReference>
<comment type="caution">
    <text evidence="11">The sequence shown here is derived from an EMBL/GenBank/DDBJ whole genome shotgun (WGS) entry which is preliminary data.</text>
</comment>
<keyword evidence="8 10" id="KW-0472">Membrane</keyword>
<dbReference type="InterPro" id="IPR048279">
    <property type="entry name" value="MdtK-like"/>
</dbReference>
<feature type="transmembrane region" description="Helical" evidence="10">
    <location>
        <begin position="137"/>
        <end position="156"/>
    </location>
</feature>
<feature type="transmembrane region" description="Helical" evidence="10">
    <location>
        <begin position="366"/>
        <end position="391"/>
    </location>
</feature>
<evidence type="ECO:0000313" key="11">
    <source>
        <dbReference type="EMBL" id="GFO84855.1"/>
    </source>
</evidence>
<dbReference type="GO" id="GO:0005886">
    <property type="term" value="C:plasma membrane"/>
    <property type="evidence" value="ECO:0007669"/>
    <property type="project" value="UniProtKB-SubCell"/>
</dbReference>